<dbReference type="EMBL" id="SZOH01001402">
    <property type="protein sequence ID" value="TKJ01087.1"/>
    <property type="molecule type" value="Genomic_DNA"/>
</dbReference>
<dbReference type="Pfam" id="PF04014">
    <property type="entry name" value="MazE_antitoxin"/>
    <property type="match status" value="1"/>
</dbReference>
<proteinExistence type="predicted"/>
<dbReference type="GO" id="GO:0003677">
    <property type="term" value="F:DNA binding"/>
    <property type="evidence" value="ECO:0007669"/>
    <property type="project" value="UniProtKB-KW"/>
</dbReference>
<organism evidence="1 2">
    <name type="scientific">Bacillus cereus</name>
    <dbReference type="NCBI Taxonomy" id="1396"/>
    <lineage>
        <taxon>Bacteria</taxon>
        <taxon>Bacillati</taxon>
        <taxon>Bacillota</taxon>
        <taxon>Bacilli</taxon>
        <taxon>Bacillales</taxon>
        <taxon>Bacillaceae</taxon>
        <taxon>Bacillus</taxon>
        <taxon>Bacillus cereus group</taxon>
    </lineage>
</organism>
<protein>
    <submittedName>
        <fullName evidence="1">AbrB/MazE/SpoVT family DNA-binding domain-containing protein</fullName>
    </submittedName>
</protein>
<dbReference type="InterPro" id="IPR007159">
    <property type="entry name" value="SpoVT-AbrB_dom"/>
</dbReference>
<evidence type="ECO:0000313" key="1">
    <source>
        <dbReference type="EMBL" id="TKJ01087.1"/>
    </source>
</evidence>
<accession>A0A9X8ZRG8</accession>
<comment type="caution">
    <text evidence="1">The sequence shown here is derived from an EMBL/GenBank/DDBJ whole genome shotgun (WGS) entry which is preliminary data.</text>
</comment>
<dbReference type="InterPro" id="IPR037914">
    <property type="entry name" value="SpoVT-AbrB_sf"/>
</dbReference>
<dbReference type="AlphaFoldDB" id="A0A9X8ZRG8"/>
<dbReference type="GO" id="GO:0097351">
    <property type="term" value="F:toxin sequestering activity"/>
    <property type="evidence" value="ECO:0007669"/>
    <property type="project" value="InterPro"/>
</dbReference>
<dbReference type="SMART" id="SM00966">
    <property type="entry name" value="SpoVT_AbrB"/>
    <property type="match status" value="1"/>
</dbReference>
<dbReference type="Proteomes" id="UP000308444">
    <property type="component" value="Unassembled WGS sequence"/>
</dbReference>
<dbReference type="Gene3D" id="2.10.260.10">
    <property type="match status" value="1"/>
</dbReference>
<dbReference type="PANTHER" id="PTHR40516">
    <property type="entry name" value="ANTITOXIN CHPS-RELATED"/>
    <property type="match status" value="1"/>
</dbReference>
<reference evidence="1 2" key="1">
    <citation type="journal article" date="2019" name="Environ. Microbiol.">
        <title>An active ?-lactamase is a part of an orchestrated cell wall stress resistance network of Bacillus subtilis and related rhizosphere species.</title>
        <authorList>
            <person name="Bucher T."/>
            <person name="Keren-Paz A."/>
            <person name="Hausser J."/>
            <person name="Olender T."/>
            <person name="Cytryn E."/>
            <person name="Kolodkin-Gal I."/>
        </authorList>
    </citation>
    <scope>NUCLEOTIDE SEQUENCE [LARGE SCALE GENOMIC DNA]</scope>
    <source>
        <strain evidence="1 2">I32</strain>
    </source>
</reference>
<sequence>MQKEEVGVLAAPTKMRNWGNSMGIIIPKDIARRVGADVGSEFDLKVMDGSNEIRLVPRKQRKEYTLQELLLKCKPENRHNEVELGVEGNELI</sequence>
<name>A0A9X8ZRG8_BACCE</name>
<dbReference type="PANTHER" id="PTHR40516:SF1">
    <property type="entry name" value="ANTITOXIN CHPS-RELATED"/>
    <property type="match status" value="1"/>
</dbReference>
<keyword evidence="1" id="KW-0238">DNA-binding</keyword>
<dbReference type="InterPro" id="IPR039052">
    <property type="entry name" value="Antitox_PemI-like"/>
</dbReference>
<gene>
    <name evidence="1" type="ORF">FC695_20010</name>
</gene>
<evidence type="ECO:0000313" key="2">
    <source>
        <dbReference type="Proteomes" id="UP000308444"/>
    </source>
</evidence>
<dbReference type="SUPFAM" id="SSF89447">
    <property type="entry name" value="AbrB/MazE/MraZ-like"/>
    <property type="match status" value="1"/>
</dbReference>